<evidence type="ECO:0000256" key="2">
    <source>
        <dbReference type="ARBA" id="ARBA00022729"/>
    </source>
</evidence>
<evidence type="ECO:0000256" key="3">
    <source>
        <dbReference type="ARBA" id="ARBA00023136"/>
    </source>
</evidence>
<evidence type="ECO:0000256" key="5">
    <source>
        <dbReference type="ARBA" id="ARBA00023288"/>
    </source>
</evidence>
<name>A0ABP8KA13_9BACT</name>
<dbReference type="Proteomes" id="UP001500936">
    <property type="component" value="Unassembled WGS sequence"/>
</dbReference>
<proteinExistence type="predicted"/>
<reference evidence="7" key="1">
    <citation type="journal article" date="2019" name="Int. J. Syst. Evol. Microbiol.">
        <title>The Global Catalogue of Microorganisms (GCM) 10K type strain sequencing project: providing services to taxonomists for standard genome sequencing and annotation.</title>
        <authorList>
            <consortium name="The Broad Institute Genomics Platform"/>
            <consortium name="The Broad Institute Genome Sequencing Center for Infectious Disease"/>
            <person name="Wu L."/>
            <person name="Ma J."/>
        </authorList>
    </citation>
    <scope>NUCLEOTIDE SEQUENCE [LARGE SCALE GENOMIC DNA]</scope>
    <source>
        <strain evidence="7">JCM 17925</strain>
    </source>
</reference>
<accession>A0ABP8KA13</accession>
<keyword evidence="5" id="KW-0449">Lipoprotein</keyword>
<keyword evidence="1" id="KW-1003">Cell membrane</keyword>
<keyword evidence="2" id="KW-0732">Signal</keyword>
<protein>
    <recommendedName>
        <fullName evidence="8">Curli production assembly/transport component CsgG</fullName>
    </recommendedName>
</protein>
<keyword evidence="4" id="KW-0564">Palmitate</keyword>
<evidence type="ECO:0000256" key="1">
    <source>
        <dbReference type="ARBA" id="ARBA00022475"/>
    </source>
</evidence>
<dbReference type="EMBL" id="BAABHB010000003">
    <property type="protein sequence ID" value="GAA4403048.1"/>
    <property type="molecule type" value="Genomic_DNA"/>
</dbReference>
<sequence length="468" mass="51176">MLHISGIQGILLLTSLSLLTGCSTYFNQPTRTQSARLGEETTITPELRKLPAPKEKIVAAVYKFKDQTGQYKASETGGNWSTAVSQGTTNILLKALEESGWFVPIERENVSDLLNERKIIQLSSSQYQKEGINLPPLLFAGVILEGGIVSYDVNTITGGAGMRFFGTGGSSQYRQDRVTVYLRAVATKSGKILKTVYTSKTLLSQAVDAGIFRYVRFKRLLEAETGYATNEPSQMAVTEAIEKAVQALVLEGIQDGLWGVDDKLAEQAEQALAAYAREKQEMSQTDVYGARNTVEPSRLTLHPYVAAWRYHGDYATQGIRTGYGLAADVYLTRHFGLQVNAGAGTLGSDQRFNCPVSTLQGNLVYRSLPLRRITPILYAGIGMIACRAGTSPVEIKGKSHLLLNGGMGTEIALSNKVGLRTMLEYQQPMTDALDGVVSGRYYDYYLRGSAGLSFYLGRSASRQLPVRK</sequence>
<dbReference type="PANTHER" id="PTHR41164:SF1">
    <property type="entry name" value="CURLI PRODUCTION ASSEMBLY_TRANSPORT COMPONENT CSGG"/>
    <property type="match status" value="1"/>
</dbReference>
<evidence type="ECO:0008006" key="8">
    <source>
        <dbReference type="Google" id="ProtNLM"/>
    </source>
</evidence>
<dbReference type="InterPro" id="IPR005534">
    <property type="entry name" value="Curli_assmbl/transp-comp_CsgG"/>
</dbReference>
<dbReference type="Gene3D" id="3.40.50.10610">
    <property type="entry name" value="ABC-type transport auxiliary lipoprotein component"/>
    <property type="match status" value="1"/>
</dbReference>
<gene>
    <name evidence="6" type="ORF">GCM10023187_18740</name>
</gene>
<dbReference type="RefSeq" id="WP_345266310.1">
    <property type="nucleotide sequence ID" value="NZ_BAABHB010000003.1"/>
</dbReference>
<dbReference type="Gene3D" id="2.40.160.20">
    <property type="match status" value="1"/>
</dbReference>
<keyword evidence="7" id="KW-1185">Reference proteome</keyword>
<comment type="caution">
    <text evidence="6">The sequence shown here is derived from an EMBL/GenBank/DDBJ whole genome shotgun (WGS) entry which is preliminary data.</text>
</comment>
<keyword evidence="3" id="KW-0472">Membrane</keyword>
<dbReference type="Pfam" id="PF03783">
    <property type="entry name" value="CsgG"/>
    <property type="match status" value="1"/>
</dbReference>
<evidence type="ECO:0000256" key="4">
    <source>
        <dbReference type="ARBA" id="ARBA00023139"/>
    </source>
</evidence>
<evidence type="ECO:0000313" key="6">
    <source>
        <dbReference type="EMBL" id="GAA4403048.1"/>
    </source>
</evidence>
<evidence type="ECO:0000313" key="7">
    <source>
        <dbReference type="Proteomes" id="UP001500936"/>
    </source>
</evidence>
<dbReference type="PANTHER" id="PTHR41164">
    <property type="entry name" value="CURLI PRODUCTION ASSEMBLY/TRANSPORT COMPONENT CSGG"/>
    <property type="match status" value="1"/>
</dbReference>
<organism evidence="6 7">
    <name type="scientific">Nibrella viscosa</name>
    <dbReference type="NCBI Taxonomy" id="1084524"/>
    <lineage>
        <taxon>Bacteria</taxon>
        <taxon>Pseudomonadati</taxon>
        <taxon>Bacteroidota</taxon>
        <taxon>Cytophagia</taxon>
        <taxon>Cytophagales</taxon>
        <taxon>Spirosomataceae</taxon>
        <taxon>Nibrella</taxon>
    </lineage>
</organism>